<dbReference type="Gene3D" id="3.30.465.10">
    <property type="match status" value="1"/>
</dbReference>
<evidence type="ECO:0000259" key="3">
    <source>
        <dbReference type="PROSITE" id="PS51387"/>
    </source>
</evidence>
<keyword evidence="2" id="KW-0560">Oxidoreductase</keyword>
<name>A0A1M6HC46_9FIRM</name>
<dbReference type="STRING" id="1121476.SAMN02745751_01963"/>
<reference evidence="4 5" key="1">
    <citation type="submission" date="2016-11" db="EMBL/GenBank/DDBJ databases">
        <authorList>
            <person name="Jaros S."/>
            <person name="Januszkiewicz K."/>
            <person name="Wedrychowicz H."/>
        </authorList>
    </citation>
    <scope>NUCLEOTIDE SEQUENCE [LARGE SCALE GENOMIC DNA]</scope>
    <source>
        <strain evidence="4 5">DSM 17477</strain>
    </source>
</reference>
<dbReference type="PROSITE" id="PS51387">
    <property type="entry name" value="FAD_PCMH"/>
    <property type="match status" value="1"/>
</dbReference>
<evidence type="ECO:0000256" key="1">
    <source>
        <dbReference type="ARBA" id="ARBA00022630"/>
    </source>
</evidence>
<dbReference type="InterPro" id="IPR005107">
    <property type="entry name" value="CO_DH_flav_C"/>
</dbReference>
<dbReference type="InterPro" id="IPR002346">
    <property type="entry name" value="Mopterin_DH_FAD-bd"/>
</dbReference>
<keyword evidence="5" id="KW-1185">Reference proteome</keyword>
<keyword evidence="1" id="KW-0285">Flavoprotein</keyword>
<dbReference type="RefSeq" id="WP_073049410.1">
    <property type="nucleotide sequence ID" value="NZ_FQZL01000013.1"/>
</dbReference>
<evidence type="ECO:0000256" key="2">
    <source>
        <dbReference type="ARBA" id="ARBA00023002"/>
    </source>
</evidence>
<proteinExistence type="predicted"/>
<dbReference type="Pfam" id="PF00941">
    <property type="entry name" value="FAD_binding_5"/>
    <property type="match status" value="1"/>
</dbReference>
<protein>
    <submittedName>
        <fullName evidence="4">CO or xanthine dehydrogenase, FAD-binding subunit</fullName>
    </submittedName>
</protein>
<dbReference type="GO" id="GO:0071949">
    <property type="term" value="F:FAD binding"/>
    <property type="evidence" value="ECO:0007669"/>
    <property type="project" value="InterPro"/>
</dbReference>
<dbReference type="Proteomes" id="UP000184052">
    <property type="component" value="Unassembled WGS sequence"/>
</dbReference>
<accession>A0A1M6HC46</accession>
<dbReference type="SMART" id="SM01092">
    <property type="entry name" value="CO_deh_flav_C"/>
    <property type="match status" value="1"/>
</dbReference>
<sequence>MIDCRRPENVDELLETLDSGKFRIFAGGTDLMVRKRQWQGAERRFEEDIVFIEQIDELKGITEDKEHYHIKTCTTHSSMEKSLVLPECIRLPYRLMGNPAIRNVATVGGNIVNAAQVADSLPLLYAMDGKILLKSKNGSRILPMDEFIKGKYRTEIRGNEFLYEVIIPKLNIRGFRYKKVGSRKASILSKFSVVFLYGMDGVNLEYIRVAIGAVNETPVRNRDAEEKFVENRDVGEFLTAIRKDLHGSDDKRSTRLYREEASLRIVAEYLNELLRGDSYE</sequence>
<gene>
    <name evidence="4" type="ORF">SAMN02745751_01963</name>
</gene>
<organism evidence="4 5">
    <name type="scientific">Dethiosulfatibacter aminovorans DSM 17477</name>
    <dbReference type="NCBI Taxonomy" id="1121476"/>
    <lineage>
        <taxon>Bacteria</taxon>
        <taxon>Bacillati</taxon>
        <taxon>Bacillota</taxon>
        <taxon>Tissierellia</taxon>
        <taxon>Dethiosulfatibacter</taxon>
    </lineage>
</organism>
<dbReference type="InterPro" id="IPR051312">
    <property type="entry name" value="Diverse_Substr_Oxidored"/>
</dbReference>
<dbReference type="InterPro" id="IPR036318">
    <property type="entry name" value="FAD-bd_PCMH-like_sf"/>
</dbReference>
<dbReference type="AlphaFoldDB" id="A0A1M6HC46"/>
<feature type="domain" description="FAD-binding PCMH-type" evidence="3">
    <location>
        <begin position="1"/>
        <end position="172"/>
    </location>
</feature>
<dbReference type="EMBL" id="FQZL01000013">
    <property type="protein sequence ID" value="SHJ19704.1"/>
    <property type="molecule type" value="Genomic_DNA"/>
</dbReference>
<dbReference type="SUPFAM" id="SSF55447">
    <property type="entry name" value="CO dehydrogenase flavoprotein C-terminal domain-like"/>
    <property type="match status" value="1"/>
</dbReference>
<evidence type="ECO:0000313" key="5">
    <source>
        <dbReference type="Proteomes" id="UP000184052"/>
    </source>
</evidence>
<dbReference type="SUPFAM" id="SSF56176">
    <property type="entry name" value="FAD-binding/transporter-associated domain-like"/>
    <property type="match status" value="1"/>
</dbReference>
<dbReference type="GO" id="GO:0016491">
    <property type="term" value="F:oxidoreductase activity"/>
    <property type="evidence" value="ECO:0007669"/>
    <property type="project" value="UniProtKB-KW"/>
</dbReference>
<evidence type="ECO:0000313" key="4">
    <source>
        <dbReference type="EMBL" id="SHJ19704.1"/>
    </source>
</evidence>
<dbReference type="Gene3D" id="3.30.390.50">
    <property type="entry name" value="CO dehydrogenase flavoprotein, C-terminal domain"/>
    <property type="match status" value="1"/>
</dbReference>
<dbReference type="PANTHER" id="PTHR42659">
    <property type="entry name" value="XANTHINE DEHYDROGENASE SUBUNIT C-RELATED"/>
    <property type="match status" value="1"/>
</dbReference>
<dbReference type="InterPro" id="IPR016166">
    <property type="entry name" value="FAD-bd_PCMH"/>
</dbReference>
<dbReference type="InterPro" id="IPR036683">
    <property type="entry name" value="CO_DH_flav_C_dom_sf"/>
</dbReference>
<dbReference type="OrthoDB" id="9774454at2"/>
<dbReference type="PANTHER" id="PTHR42659:SF9">
    <property type="entry name" value="XANTHINE DEHYDROGENASE FAD-BINDING SUBUNIT XDHB-RELATED"/>
    <property type="match status" value="1"/>
</dbReference>
<dbReference type="InterPro" id="IPR016169">
    <property type="entry name" value="FAD-bd_PCMH_sub2"/>
</dbReference>